<reference evidence="2" key="1">
    <citation type="submission" date="2021-05" db="EMBL/GenBank/DDBJ databases">
        <authorList>
            <person name="Pietrasiak N."/>
            <person name="Ward R."/>
            <person name="Stajich J.E."/>
            <person name="Kurbessoian T."/>
        </authorList>
    </citation>
    <scope>NUCLEOTIDE SEQUENCE</scope>
    <source>
        <strain evidence="2">HA4357-MV3</strain>
    </source>
</reference>
<organism evidence="2 3">
    <name type="scientific">Pelatocladus maniniholoensis HA4357-MV3</name>
    <dbReference type="NCBI Taxonomy" id="1117104"/>
    <lineage>
        <taxon>Bacteria</taxon>
        <taxon>Bacillati</taxon>
        <taxon>Cyanobacteriota</taxon>
        <taxon>Cyanophyceae</taxon>
        <taxon>Nostocales</taxon>
        <taxon>Nostocaceae</taxon>
        <taxon>Pelatocladus</taxon>
    </lineage>
</organism>
<dbReference type="AlphaFoldDB" id="A0A9E3HDP2"/>
<accession>A0A9E3HDP2</accession>
<name>A0A9E3HDP2_9NOST</name>
<keyword evidence="1" id="KW-1133">Transmembrane helix</keyword>
<feature type="transmembrane region" description="Helical" evidence="1">
    <location>
        <begin position="170"/>
        <end position="192"/>
    </location>
</feature>
<protein>
    <submittedName>
        <fullName evidence="2">Uncharacterized protein</fullName>
    </submittedName>
</protein>
<reference evidence="2" key="2">
    <citation type="journal article" date="2022" name="Microbiol. Resour. Announc.">
        <title>Metagenome Sequencing to Explore Phylogenomics of Terrestrial Cyanobacteria.</title>
        <authorList>
            <person name="Ward R.D."/>
            <person name="Stajich J.E."/>
            <person name="Johansen J.R."/>
            <person name="Huntemann M."/>
            <person name="Clum A."/>
            <person name="Foster B."/>
            <person name="Foster B."/>
            <person name="Roux S."/>
            <person name="Palaniappan K."/>
            <person name="Varghese N."/>
            <person name="Mukherjee S."/>
            <person name="Reddy T.B.K."/>
            <person name="Daum C."/>
            <person name="Copeland A."/>
            <person name="Chen I.A."/>
            <person name="Ivanova N.N."/>
            <person name="Kyrpides N.C."/>
            <person name="Shapiro N."/>
            <person name="Eloe-Fadrosh E.A."/>
            <person name="Pietrasiak N."/>
        </authorList>
    </citation>
    <scope>NUCLEOTIDE SEQUENCE</scope>
    <source>
        <strain evidence="2">HA4357-MV3</strain>
    </source>
</reference>
<sequence>MIKNRRLLLWWVLANAVGGAVIGTLEEGGFQFFATLILTGPILGVAQWFVLKRYIRQAGWWVLASTVGWYLGIPVTLITREIVNPIIIEMLLTVSQFWEAFWLHLINQCVTFTVLGVIQWLVLSRHFQQAWRWILASSIAGLVNGALAAILTLGLQTVAIKINAQMVGAIAYSTGWTGSGLVTGIMLVWLLLNHSK</sequence>
<evidence type="ECO:0000313" key="3">
    <source>
        <dbReference type="Proteomes" id="UP000813215"/>
    </source>
</evidence>
<feature type="transmembrane region" description="Helical" evidence="1">
    <location>
        <begin position="134"/>
        <end position="158"/>
    </location>
</feature>
<evidence type="ECO:0000313" key="2">
    <source>
        <dbReference type="EMBL" id="MBW4434840.1"/>
    </source>
</evidence>
<keyword evidence="1" id="KW-0812">Transmembrane</keyword>
<dbReference type="Proteomes" id="UP000813215">
    <property type="component" value="Unassembled WGS sequence"/>
</dbReference>
<comment type="caution">
    <text evidence="2">The sequence shown here is derived from an EMBL/GenBank/DDBJ whole genome shotgun (WGS) entry which is preliminary data.</text>
</comment>
<dbReference type="EMBL" id="JAHHHW010000143">
    <property type="protein sequence ID" value="MBW4434840.1"/>
    <property type="molecule type" value="Genomic_DNA"/>
</dbReference>
<feature type="transmembrane region" description="Helical" evidence="1">
    <location>
        <begin position="58"/>
        <end position="80"/>
    </location>
</feature>
<proteinExistence type="predicted"/>
<feature type="transmembrane region" description="Helical" evidence="1">
    <location>
        <begin position="29"/>
        <end position="51"/>
    </location>
</feature>
<evidence type="ECO:0000256" key="1">
    <source>
        <dbReference type="SAM" id="Phobius"/>
    </source>
</evidence>
<gene>
    <name evidence="2" type="ORF">KME28_24780</name>
</gene>
<keyword evidence="1" id="KW-0472">Membrane</keyword>
<feature type="transmembrane region" description="Helical" evidence="1">
    <location>
        <begin position="100"/>
        <end position="122"/>
    </location>
</feature>